<dbReference type="Pfam" id="PF13721">
    <property type="entry name" value="SecD-TM1"/>
    <property type="match status" value="1"/>
</dbReference>
<dbReference type="GO" id="GO:0015450">
    <property type="term" value="F:protein-transporting ATPase activity"/>
    <property type="evidence" value="ECO:0007669"/>
    <property type="project" value="InterPro"/>
</dbReference>
<dbReference type="PANTHER" id="PTHR30081:SF1">
    <property type="entry name" value="PROTEIN TRANSLOCASE SUBUNIT SECD"/>
    <property type="match status" value="1"/>
</dbReference>
<dbReference type="FunFam" id="3.30.1360.200:FF:000001">
    <property type="entry name" value="Protein translocase subunit SecD"/>
    <property type="match status" value="1"/>
</dbReference>
<accession>A0A1I0AGQ8</accession>
<dbReference type="InterPro" id="IPR005791">
    <property type="entry name" value="SecD"/>
</dbReference>
<keyword evidence="5 11" id="KW-0653">Protein transport</keyword>
<dbReference type="STRING" id="349064.SAMN05660429_00698"/>
<dbReference type="Gene3D" id="3.30.70.3400">
    <property type="match status" value="2"/>
</dbReference>
<dbReference type="HAMAP" id="MF_01463_B">
    <property type="entry name" value="SecD_B"/>
    <property type="match status" value="1"/>
</dbReference>
<feature type="transmembrane region" description="Helical" evidence="11">
    <location>
        <begin position="503"/>
        <end position="525"/>
    </location>
</feature>
<evidence type="ECO:0000313" key="17">
    <source>
        <dbReference type="Proteomes" id="UP000199308"/>
    </source>
</evidence>
<evidence type="ECO:0000256" key="5">
    <source>
        <dbReference type="ARBA" id="ARBA00022927"/>
    </source>
</evidence>
<feature type="transmembrane region" description="Helical" evidence="11">
    <location>
        <begin position="577"/>
        <end position="601"/>
    </location>
</feature>
<evidence type="ECO:0000256" key="6">
    <source>
        <dbReference type="ARBA" id="ARBA00022989"/>
    </source>
</evidence>
<gene>
    <name evidence="11" type="primary">secD</name>
    <name evidence="16" type="ORF">SAMN05660429_00698</name>
</gene>
<dbReference type="InterPro" id="IPR048631">
    <property type="entry name" value="SecD_1st"/>
</dbReference>
<feature type="domain" description="Protein export membrane protein SecD/SecF C-terminal" evidence="12">
    <location>
        <begin position="433"/>
        <end position="598"/>
    </location>
</feature>
<keyword evidence="17" id="KW-1185">Reference proteome</keyword>
<feature type="transmembrane region" description="Helical" evidence="11">
    <location>
        <begin position="453"/>
        <end position="472"/>
    </location>
</feature>
<dbReference type="InterPro" id="IPR027398">
    <property type="entry name" value="SecD-TM"/>
</dbReference>
<dbReference type="InterPro" id="IPR055344">
    <property type="entry name" value="SecD_SecF_C_bact"/>
</dbReference>
<dbReference type="Pfam" id="PF22599">
    <property type="entry name" value="SecDF_P1_head"/>
    <property type="match status" value="1"/>
</dbReference>
<comment type="subcellular location">
    <subcellularLocation>
        <location evidence="1 11">Cell membrane</location>
        <topology evidence="1 11">Multi-pass membrane protein</topology>
    </subcellularLocation>
</comment>
<dbReference type="Proteomes" id="UP000199308">
    <property type="component" value="Unassembled WGS sequence"/>
</dbReference>
<comment type="function">
    <text evidence="11">Part of the Sec protein translocase complex. Interacts with the SecYEG preprotein conducting channel. SecDF uses the proton motive force (PMF) to complete protein translocation after the ATP-dependent function of SecA.</text>
</comment>
<sequence>MLNKNPLWKTLVVVFVVAIGLLYASPNLYGEDPAVQISGLRGAQATTQTLDTVKADLESADIAFSNIELDNGQVLVRFTNTENQLKARDVLDGNLGKQFSVALNLTPATPEWLEALGGSPMKLGLDLSGGLSFTMEVNMKEAVKKAQEGMIGDIRTELRSEKIRYRTVKAAGDDIEIQFRNVEDIDKAENYLSRRNNDFVYRANEDNLTLKVSFTDQKLKEIREYALEQNITIIRNRVNELGVAEPLVQRQGQKNIVIELPGVQDSAQAKEILNATATIEFRLVDQNGDLSAALNGRVPPGSQLLEDANGRPSLIKKRIMLTGDHIVDAGSGFDENSRPQVNISLDSAGGTRMSNATKSNIGKPMATVFIEYKPTDRKDAEGNTIFEKHEEIISIATIQSRLNKSFRITGLDSPAEAHNLALLLRAGALIAPIQIVEERTVGPSLGAENVKSGFQAILVGFGLVFLFMAIYYRAFGLVANLALGANLVLIIGIMSMIPGATLTLPGMAGIVLTVGMAVDANVLIFERIREEIRAGKSVQQSIHQGYDSAFSTILDANITTLIAALILFAVGTGPIKGFAVTLSIGIITSMFTAILLTRVVVNGAWGGKKLDKLSV</sequence>
<evidence type="ECO:0000259" key="14">
    <source>
        <dbReference type="Pfam" id="PF21760"/>
    </source>
</evidence>
<keyword evidence="3 11" id="KW-1003">Cell membrane</keyword>
<dbReference type="GO" id="GO:0006605">
    <property type="term" value="P:protein targeting"/>
    <property type="evidence" value="ECO:0007669"/>
    <property type="project" value="UniProtKB-UniRule"/>
</dbReference>
<feature type="domain" description="SecD export protein N-terminal TM" evidence="13">
    <location>
        <begin position="2"/>
        <end position="103"/>
    </location>
</feature>
<dbReference type="RefSeq" id="WP_093327723.1">
    <property type="nucleotide sequence ID" value="NZ_AP027363.1"/>
</dbReference>
<proteinExistence type="inferred from homology"/>
<evidence type="ECO:0000256" key="7">
    <source>
        <dbReference type="ARBA" id="ARBA00023010"/>
    </source>
</evidence>
<evidence type="ECO:0000259" key="12">
    <source>
        <dbReference type="Pfam" id="PF02355"/>
    </source>
</evidence>
<dbReference type="Pfam" id="PF21760">
    <property type="entry name" value="SecD_1st"/>
    <property type="match status" value="1"/>
</dbReference>
<reference evidence="16 17" key="1">
    <citation type="submission" date="2016-10" db="EMBL/GenBank/DDBJ databases">
        <authorList>
            <person name="de Groot N.N."/>
        </authorList>
    </citation>
    <scope>NUCLEOTIDE SEQUENCE [LARGE SCALE GENOMIC DNA]</scope>
    <source>
        <strain evidence="16 17">DSM 19706</strain>
    </source>
</reference>
<dbReference type="NCBIfam" id="TIGR00916">
    <property type="entry name" value="2A0604s01"/>
    <property type="match status" value="1"/>
</dbReference>
<dbReference type="InterPro" id="IPR054384">
    <property type="entry name" value="SecDF_P1_head"/>
</dbReference>
<dbReference type="GO" id="GO:0043952">
    <property type="term" value="P:protein transport by the Sec complex"/>
    <property type="evidence" value="ECO:0007669"/>
    <property type="project" value="UniProtKB-UniRule"/>
</dbReference>
<dbReference type="PANTHER" id="PTHR30081">
    <property type="entry name" value="PROTEIN-EXPORT MEMBRANE PROTEIN SEC"/>
    <property type="match status" value="1"/>
</dbReference>
<keyword evidence="2 11" id="KW-0813">Transport</keyword>
<dbReference type="OrthoDB" id="9805019at2"/>
<dbReference type="AlphaFoldDB" id="A0A1I0AGQ8"/>
<evidence type="ECO:0000256" key="4">
    <source>
        <dbReference type="ARBA" id="ARBA00022692"/>
    </source>
</evidence>
<keyword evidence="4 11" id="KW-0812">Transmembrane</keyword>
<dbReference type="FunFam" id="1.20.1640.10:FF:000004">
    <property type="entry name" value="Protein translocase subunit SecD"/>
    <property type="match status" value="1"/>
</dbReference>
<dbReference type="FunFam" id="3.30.70.3400:FF:000003">
    <property type="entry name" value="Preprotein translocase subunit SecD"/>
    <property type="match status" value="1"/>
</dbReference>
<dbReference type="EMBL" id="FOHK01000003">
    <property type="protein sequence ID" value="SES93359.1"/>
    <property type="molecule type" value="Genomic_DNA"/>
</dbReference>
<evidence type="ECO:0000259" key="13">
    <source>
        <dbReference type="Pfam" id="PF13721"/>
    </source>
</evidence>
<organism evidence="16 17">
    <name type="scientific">Thalassotalea agarivorans</name>
    <name type="common">Thalassomonas agarivorans</name>
    <dbReference type="NCBI Taxonomy" id="349064"/>
    <lineage>
        <taxon>Bacteria</taxon>
        <taxon>Pseudomonadati</taxon>
        <taxon>Pseudomonadota</taxon>
        <taxon>Gammaproteobacteria</taxon>
        <taxon>Alteromonadales</taxon>
        <taxon>Colwelliaceae</taxon>
        <taxon>Thalassotalea</taxon>
    </lineage>
</organism>
<feature type="domain" description="SecDF P1 head subdomain" evidence="15">
    <location>
        <begin position="304"/>
        <end position="431"/>
    </location>
</feature>
<dbReference type="Gene3D" id="1.20.1640.10">
    <property type="entry name" value="Multidrug efflux transporter AcrB transmembrane domain"/>
    <property type="match status" value="1"/>
</dbReference>
<dbReference type="NCBIfam" id="TIGR01129">
    <property type="entry name" value="secD"/>
    <property type="match status" value="1"/>
</dbReference>
<feature type="domain" description="Protein translocase subunit SecDF P1" evidence="14">
    <location>
        <begin position="227"/>
        <end position="286"/>
    </location>
</feature>
<dbReference type="Pfam" id="PF02355">
    <property type="entry name" value="SecD_SecF_C"/>
    <property type="match status" value="1"/>
</dbReference>
<keyword evidence="7 11" id="KW-0811">Translocation</keyword>
<dbReference type="GO" id="GO:0005886">
    <property type="term" value="C:plasma membrane"/>
    <property type="evidence" value="ECO:0007669"/>
    <property type="project" value="UniProtKB-SubCell"/>
</dbReference>
<dbReference type="InterPro" id="IPR048634">
    <property type="entry name" value="SecD_SecF_C"/>
</dbReference>
<dbReference type="Gene3D" id="3.30.1360.200">
    <property type="match status" value="1"/>
</dbReference>
<keyword evidence="8 11" id="KW-0472">Membrane</keyword>
<comment type="similarity">
    <text evidence="9 11">Belongs to the SecD/SecF family. SecD subfamily.</text>
</comment>
<dbReference type="Gene3D" id="3.30.70.260">
    <property type="match status" value="1"/>
</dbReference>
<evidence type="ECO:0000259" key="15">
    <source>
        <dbReference type="Pfam" id="PF22599"/>
    </source>
</evidence>
<dbReference type="GO" id="GO:0065002">
    <property type="term" value="P:intracellular protein transmembrane transport"/>
    <property type="evidence" value="ECO:0007669"/>
    <property type="project" value="UniProtKB-UniRule"/>
</dbReference>
<evidence type="ECO:0000256" key="11">
    <source>
        <dbReference type="HAMAP-Rule" id="MF_01463"/>
    </source>
</evidence>
<evidence type="ECO:0000256" key="8">
    <source>
        <dbReference type="ARBA" id="ARBA00023136"/>
    </source>
</evidence>
<comment type="caution">
    <text evidence="11">Lacks conserved residue(s) required for the propagation of feature annotation.</text>
</comment>
<evidence type="ECO:0000256" key="2">
    <source>
        <dbReference type="ARBA" id="ARBA00022448"/>
    </source>
</evidence>
<comment type="subunit">
    <text evidence="11">Forms a complex with SecF. Part of the essential Sec protein translocation apparatus which comprises SecA, SecYEG and auxiliary proteins SecDF-YajC and YidC.</text>
</comment>
<keyword evidence="6 11" id="KW-1133">Transmembrane helix</keyword>
<dbReference type="PRINTS" id="PR00702">
    <property type="entry name" value="ACRIFLAVINRP"/>
</dbReference>
<evidence type="ECO:0000256" key="10">
    <source>
        <dbReference type="ARBA" id="ARBA00068220"/>
    </source>
</evidence>
<dbReference type="InterPro" id="IPR001036">
    <property type="entry name" value="Acrflvin-R"/>
</dbReference>
<protein>
    <recommendedName>
        <fullName evidence="10 11">Protein translocase subunit SecD</fullName>
    </recommendedName>
</protein>
<feature type="transmembrane region" description="Helical" evidence="11">
    <location>
        <begin position="546"/>
        <end position="571"/>
    </location>
</feature>
<dbReference type="InterPro" id="IPR022646">
    <property type="entry name" value="SecD/SecF_CS"/>
</dbReference>
<evidence type="ECO:0000256" key="1">
    <source>
        <dbReference type="ARBA" id="ARBA00004651"/>
    </source>
</evidence>
<evidence type="ECO:0000256" key="3">
    <source>
        <dbReference type="ARBA" id="ARBA00022475"/>
    </source>
</evidence>
<dbReference type="SUPFAM" id="SSF82866">
    <property type="entry name" value="Multidrug efflux transporter AcrB transmembrane domain"/>
    <property type="match status" value="1"/>
</dbReference>
<evidence type="ECO:0000256" key="9">
    <source>
        <dbReference type="ARBA" id="ARBA00060774"/>
    </source>
</evidence>
<dbReference type="InterPro" id="IPR022813">
    <property type="entry name" value="SecD/SecF_arch_bac"/>
</dbReference>
<dbReference type="Pfam" id="PF07549">
    <property type="entry name" value="Sec_GG"/>
    <property type="match status" value="1"/>
</dbReference>
<evidence type="ECO:0000313" key="16">
    <source>
        <dbReference type="EMBL" id="SES93359.1"/>
    </source>
</evidence>
<name>A0A1I0AGQ8_THASX</name>
<feature type="transmembrane region" description="Helical" evidence="11">
    <location>
        <begin position="477"/>
        <end position="497"/>
    </location>
</feature>